<reference evidence="3 4" key="1">
    <citation type="journal article" date="2020" name="Nature">
        <title>Six reference-quality genomes reveal evolution of bat adaptations.</title>
        <authorList>
            <person name="Jebb D."/>
            <person name="Huang Z."/>
            <person name="Pippel M."/>
            <person name="Hughes G.M."/>
            <person name="Lavrichenko K."/>
            <person name="Devanna P."/>
            <person name="Winkler S."/>
            <person name="Jermiin L.S."/>
            <person name="Skirmuntt E.C."/>
            <person name="Katzourakis A."/>
            <person name="Burkitt-Gray L."/>
            <person name="Ray D.A."/>
            <person name="Sullivan K.A.M."/>
            <person name="Roscito J.G."/>
            <person name="Kirilenko B.M."/>
            <person name="Davalos L.M."/>
            <person name="Corthals A.P."/>
            <person name="Power M.L."/>
            <person name="Jones G."/>
            <person name="Ransome R.D."/>
            <person name="Dechmann D.K.N."/>
            <person name="Locatelli A.G."/>
            <person name="Puechmaille S.J."/>
            <person name="Fedrigo O."/>
            <person name="Jarvis E.D."/>
            <person name="Hiller M."/>
            <person name="Vernes S.C."/>
            <person name="Myers E.W."/>
            <person name="Teeling E.C."/>
        </authorList>
    </citation>
    <scope>NUCLEOTIDE SEQUENCE [LARGE SCALE GENOMIC DNA]</scope>
    <source>
        <strain evidence="3">MMolMol1</strain>
        <tissue evidence="3">Muscle</tissue>
    </source>
</reference>
<evidence type="ECO:0000313" key="4">
    <source>
        <dbReference type="Proteomes" id="UP000550707"/>
    </source>
</evidence>
<evidence type="ECO:0000256" key="1">
    <source>
        <dbReference type="ARBA" id="ARBA00022679"/>
    </source>
</evidence>
<sequence length="134" mass="14135">MAAGSQGPRPLVLGLLLCVLGPAVSQGGKLLVIPVDGSHWLSLGGVIQQLRQRGHDIVVVAPEEFEAYVNASGEHGIVVFSLGSMVSEIPEKKAMDIADALGKIPQTVTRRPVPLSRILAPTASMRGYATAFPW</sequence>
<feature type="chain" id="PRO_5029573347" evidence="2">
    <location>
        <begin position="26"/>
        <end position="134"/>
    </location>
</feature>
<feature type="signal peptide" evidence="2">
    <location>
        <begin position="1"/>
        <end position="25"/>
    </location>
</feature>
<accession>A0A7J8FSF8</accession>
<dbReference type="InterPro" id="IPR050426">
    <property type="entry name" value="Glycosyltransferase_28"/>
</dbReference>
<keyword evidence="4" id="KW-1185">Reference proteome</keyword>
<evidence type="ECO:0000313" key="3">
    <source>
        <dbReference type="EMBL" id="KAF6450580.1"/>
    </source>
</evidence>
<dbReference type="AlphaFoldDB" id="A0A7J8FSF8"/>
<keyword evidence="2" id="KW-0732">Signal</keyword>
<comment type="caution">
    <text evidence="3">The sequence shown here is derived from an EMBL/GenBank/DDBJ whole genome shotgun (WGS) entry which is preliminary data.</text>
</comment>
<name>A0A7J8FSF8_MOLMO</name>
<evidence type="ECO:0000256" key="2">
    <source>
        <dbReference type="SAM" id="SignalP"/>
    </source>
</evidence>
<dbReference type="GO" id="GO:0019899">
    <property type="term" value="F:enzyme binding"/>
    <property type="evidence" value="ECO:0007669"/>
    <property type="project" value="TreeGrafter"/>
</dbReference>
<dbReference type="Proteomes" id="UP000550707">
    <property type="component" value="Unassembled WGS sequence"/>
</dbReference>
<dbReference type="GO" id="GO:0005783">
    <property type="term" value="C:endoplasmic reticulum"/>
    <property type="evidence" value="ECO:0007669"/>
    <property type="project" value="TreeGrafter"/>
</dbReference>
<keyword evidence="1" id="KW-0808">Transferase</keyword>
<dbReference type="GO" id="GO:0008194">
    <property type="term" value="F:UDP-glycosyltransferase activity"/>
    <property type="evidence" value="ECO:0007669"/>
    <property type="project" value="InterPro"/>
</dbReference>
<dbReference type="EMBL" id="JACASF010000011">
    <property type="protein sequence ID" value="KAF6450580.1"/>
    <property type="molecule type" value="Genomic_DNA"/>
</dbReference>
<proteinExistence type="predicted"/>
<organism evidence="3 4">
    <name type="scientific">Molossus molossus</name>
    <name type="common">Pallas' mastiff bat</name>
    <name type="synonym">Vespertilio molossus</name>
    <dbReference type="NCBI Taxonomy" id="27622"/>
    <lineage>
        <taxon>Eukaryota</taxon>
        <taxon>Metazoa</taxon>
        <taxon>Chordata</taxon>
        <taxon>Craniata</taxon>
        <taxon>Vertebrata</taxon>
        <taxon>Euteleostomi</taxon>
        <taxon>Mammalia</taxon>
        <taxon>Eutheria</taxon>
        <taxon>Laurasiatheria</taxon>
        <taxon>Chiroptera</taxon>
        <taxon>Yangochiroptera</taxon>
        <taxon>Molossidae</taxon>
        <taxon>Molossus</taxon>
    </lineage>
</organism>
<dbReference type="Pfam" id="PF00201">
    <property type="entry name" value="UDPGT"/>
    <property type="match status" value="1"/>
</dbReference>
<dbReference type="PANTHER" id="PTHR48050:SF13">
    <property type="entry name" value="STEROL 3-BETA-GLUCOSYLTRANSFERASE UGT80A2"/>
    <property type="match status" value="1"/>
</dbReference>
<protein>
    <submittedName>
        <fullName evidence="3">Uncharacterized protein</fullName>
    </submittedName>
</protein>
<dbReference type="SUPFAM" id="SSF53756">
    <property type="entry name" value="UDP-Glycosyltransferase/glycogen phosphorylase"/>
    <property type="match status" value="2"/>
</dbReference>
<gene>
    <name evidence="3" type="ORF">HJG59_008437</name>
</gene>
<dbReference type="PANTHER" id="PTHR48050">
    <property type="entry name" value="STEROL 3-BETA-GLUCOSYLTRANSFERASE"/>
    <property type="match status" value="1"/>
</dbReference>
<dbReference type="InterPro" id="IPR002213">
    <property type="entry name" value="UDP_glucos_trans"/>
</dbReference>
<dbReference type="Gene3D" id="3.40.50.2000">
    <property type="entry name" value="Glycogen Phosphorylase B"/>
    <property type="match status" value="1"/>
</dbReference>